<gene>
    <name evidence="7" type="ordered locus">PHZ_c0986</name>
</gene>
<evidence type="ECO:0000256" key="5">
    <source>
        <dbReference type="ARBA" id="ARBA00022691"/>
    </source>
</evidence>
<dbReference type="InterPro" id="IPR002052">
    <property type="entry name" value="DNA_methylase_N6_adenine_CS"/>
</dbReference>
<evidence type="ECO:0000259" key="6">
    <source>
        <dbReference type="Pfam" id="PF05175"/>
    </source>
</evidence>
<protein>
    <submittedName>
        <fullName evidence="7">DNA methylase</fullName>
    </submittedName>
</protein>
<dbReference type="HOGENOM" id="CLU_076082_0_0_5"/>
<dbReference type="GO" id="GO:0008170">
    <property type="term" value="F:N-methyltransferase activity"/>
    <property type="evidence" value="ECO:0007669"/>
    <property type="project" value="UniProtKB-ARBA"/>
</dbReference>
<organism evidence="7 8">
    <name type="scientific">Phenylobacterium zucineum (strain HLK1)</name>
    <dbReference type="NCBI Taxonomy" id="450851"/>
    <lineage>
        <taxon>Bacteria</taxon>
        <taxon>Pseudomonadati</taxon>
        <taxon>Pseudomonadota</taxon>
        <taxon>Alphaproteobacteria</taxon>
        <taxon>Caulobacterales</taxon>
        <taxon>Caulobacteraceae</taxon>
        <taxon>Phenylobacterium</taxon>
    </lineage>
</organism>
<dbReference type="AlphaFoldDB" id="B4RHE0"/>
<dbReference type="InterPro" id="IPR029063">
    <property type="entry name" value="SAM-dependent_MTases_sf"/>
</dbReference>
<keyword evidence="2" id="KW-0698">rRNA processing</keyword>
<evidence type="ECO:0000256" key="1">
    <source>
        <dbReference type="ARBA" id="ARBA00022490"/>
    </source>
</evidence>
<dbReference type="PANTHER" id="PTHR47816">
    <property type="entry name" value="RIBOSOMAL RNA SMALL SUBUNIT METHYLTRANSFERASE C"/>
    <property type="match status" value="1"/>
</dbReference>
<proteinExistence type="predicted"/>
<dbReference type="Gene3D" id="3.40.50.150">
    <property type="entry name" value="Vaccinia Virus protein VP39"/>
    <property type="match status" value="1"/>
</dbReference>
<evidence type="ECO:0000256" key="3">
    <source>
        <dbReference type="ARBA" id="ARBA00022603"/>
    </source>
</evidence>
<dbReference type="KEGG" id="pzu:PHZ_c0986"/>
<evidence type="ECO:0000256" key="4">
    <source>
        <dbReference type="ARBA" id="ARBA00022679"/>
    </source>
</evidence>
<evidence type="ECO:0000313" key="7">
    <source>
        <dbReference type="EMBL" id="ACG77400.1"/>
    </source>
</evidence>
<dbReference type="SUPFAM" id="SSF53335">
    <property type="entry name" value="S-adenosyl-L-methionine-dependent methyltransferases"/>
    <property type="match status" value="1"/>
</dbReference>
<dbReference type="eggNOG" id="COG2890">
    <property type="taxonomic scope" value="Bacteria"/>
</dbReference>
<name>B4RHE0_PHEZH</name>
<dbReference type="GO" id="GO:0008757">
    <property type="term" value="F:S-adenosylmethionine-dependent methyltransferase activity"/>
    <property type="evidence" value="ECO:0007669"/>
    <property type="project" value="InterPro"/>
</dbReference>
<evidence type="ECO:0000256" key="2">
    <source>
        <dbReference type="ARBA" id="ARBA00022552"/>
    </source>
</evidence>
<feature type="domain" description="Methyltransferase small" evidence="6">
    <location>
        <begin position="130"/>
        <end position="246"/>
    </location>
</feature>
<dbReference type="GO" id="GO:0006364">
    <property type="term" value="P:rRNA processing"/>
    <property type="evidence" value="ECO:0007669"/>
    <property type="project" value="UniProtKB-KW"/>
</dbReference>
<dbReference type="GO" id="GO:0032259">
    <property type="term" value="P:methylation"/>
    <property type="evidence" value="ECO:0007669"/>
    <property type="project" value="UniProtKB-KW"/>
</dbReference>
<keyword evidence="8" id="KW-1185">Reference proteome</keyword>
<keyword evidence="5" id="KW-0949">S-adenosyl-L-methionine</keyword>
<dbReference type="PROSITE" id="PS00092">
    <property type="entry name" value="N6_MTASE"/>
    <property type="match status" value="1"/>
</dbReference>
<reference evidence="7 8" key="1">
    <citation type="journal article" date="2008" name="BMC Genomics">
        <title>Complete genome of Phenylobacterium zucineum - a novel facultative intracellular bacterium isolated from human erythroleukemia cell line K562.</title>
        <authorList>
            <person name="Luo Y."/>
            <person name="Xu X."/>
            <person name="Ding Z."/>
            <person name="Liu Z."/>
            <person name="Zhang B."/>
            <person name="Yan Z."/>
            <person name="Sun J."/>
            <person name="Hu S."/>
            <person name="Hu X."/>
        </authorList>
    </citation>
    <scope>NUCLEOTIDE SEQUENCE [LARGE SCALE GENOMIC DNA]</scope>
    <source>
        <strain evidence="7 8">HLK1</strain>
    </source>
</reference>
<dbReference type="GO" id="GO:0003676">
    <property type="term" value="F:nucleic acid binding"/>
    <property type="evidence" value="ECO:0007669"/>
    <property type="project" value="InterPro"/>
</dbReference>
<sequence>MFQTQSDHALLALLGALDQRGYDFVTPLNPTSWRTHRRRRPLGERNLRDVLGWGLPFPSGAIDGEIEALLAEAGALREEEGGYRSTLRVSRLAGTLFLHSALGSREPGKVFLGPDSYRFAEFLRVELTGKAAARKVVEIGAGAGVGGVVAARLGGAELVQLGDVNECALRLARINAAHAGVTAAAVRSDGLSDLDPDADLVVANPPFIAASGLTHSDGGDRHGTAIALRWADEAMSRLPPGGRLLLYTGAPMVEGTDILLAGLRRHARERACRLGYRELDPDIFASELRREVYADVERIAAVGAVVEKL</sequence>
<dbReference type="Pfam" id="PF05175">
    <property type="entry name" value="MTS"/>
    <property type="match status" value="1"/>
</dbReference>
<keyword evidence="3 7" id="KW-0489">Methyltransferase</keyword>
<evidence type="ECO:0000313" key="8">
    <source>
        <dbReference type="Proteomes" id="UP000001868"/>
    </source>
</evidence>
<dbReference type="InterPro" id="IPR046977">
    <property type="entry name" value="RsmC/RlmG"/>
</dbReference>
<keyword evidence="4" id="KW-0808">Transferase</keyword>
<dbReference type="Proteomes" id="UP000001868">
    <property type="component" value="Chromosome"/>
</dbReference>
<dbReference type="STRING" id="450851.PHZ_c0986"/>
<dbReference type="InterPro" id="IPR007848">
    <property type="entry name" value="Small_mtfrase_dom"/>
</dbReference>
<accession>B4RHE0</accession>
<dbReference type="EMBL" id="CP000747">
    <property type="protein sequence ID" value="ACG77400.1"/>
    <property type="molecule type" value="Genomic_DNA"/>
</dbReference>
<keyword evidence="1" id="KW-0963">Cytoplasm</keyword>
<dbReference type="PANTHER" id="PTHR47816:SF4">
    <property type="entry name" value="RIBOSOMAL RNA SMALL SUBUNIT METHYLTRANSFERASE C"/>
    <property type="match status" value="1"/>
</dbReference>